<organism evidence="4 5">
    <name type="scientific">Rhizobium oryzicola</name>
    <dbReference type="NCBI Taxonomy" id="1232668"/>
    <lineage>
        <taxon>Bacteria</taxon>
        <taxon>Pseudomonadati</taxon>
        <taxon>Pseudomonadota</taxon>
        <taxon>Alphaproteobacteria</taxon>
        <taxon>Hyphomicrobiales</taxon>
        <taxon>Rhizobiaceae</taxon>
        <taxon>Rhizobium/Agrobacterium group</taxon>
        <taxon>Rhizobium</taxon>
    </lineage>
</organism>
<protein>
    <submittedName>
        <fullName evidence="4">DUF971 domain-containing protein</fullName>
    </submittedName>
</protein>
<dbReference type="Gene3D" id="3.30.2020.30">
    <property type="match status" value="1"/>
</dbReference>
<sequence>MSSTYDNAWPTELRVSSDKRLLKISFEDGGAFELPAEMLRVLSPSAEVQGHGPGQKVTVPGKREVSIRNVVAAGNYAVRIAFDDGHDSGIFTWRYLRELGDRGAELFAEYERELVEKGLSRDRLGAGRH</sequence>
<dbReference type="Pfam" id="PF06155">
    <property type="entry name" value="GBBH-like_N"/>
    <property type="match status" value="1"/>
</dbReference>
<keyword evidence="2" id="KW-0408">Iron</keyword>
<evidence type="ECO:0000313" key="5">
    <source>
        <dbReference type="Proteomes" id="UP001169006"/>
    </source>
</evidence>
<keyword evidence="5" id="KW-1185">Reference proteome</keyword>
<gene>
    <name evidence="4" type="ORF">Q2T52_21040</name>
</gene>
<proteinExistence type="predicted"/>
<accession>A0ABT8T1S3</accession>
<dbReference type="RefSeq" id="WP_302078825.1">
    <property type="nucleotide sequence ID" value="NZ_JAUKWQ010000009.1"/>
</dbReference>
<dbReference type="InterPro" id="IPR010376">
    <property type="entry name" value="GBBH-like_N"/>
</dbReference>
<evidence type="ECO:0000313" key="4">
    <source>
        <dbReference type="EMBL" id="MDO1584581.1"/>
    </source>
</evidence>
<dbReference type="InterPro" id="IPR038492">
    <property type="entry name" value="GBBH-like_N_sf"/>
</dbReference>
<evidence type="ECO:0000259" key="3">
    <source>
        <dbReference type="Pfam" id="PF06155"/>
    </source>
</evidence>
<dbReference type="Proteomes" id="UP001169006">
    <property type="component" value="Unassembled WGS sequence"/>
</dbReference>
<dbReference type="PANTHER" id="PTHR35303">
    <property type="entry name" value="OS02G0197800 PROTEIN"/>
    <property type="match status" value="1"/>
</dbReference>
<dbReference type="PANTHER" id="PTHR35303:SF5">
    <property type="entry name" value="OS02G0197800 PROTEIN"/>
    <property type="match status" value="1"/>
</dbReference>
<comment type="caution">
    <text evidence="4">The sequence shown here is derived from an EMBL/GenBank/DDBJ whole genome shotgun (WGS) entry which is preliminary data.</text>
</comment>
<reference evidence="4" key="1">
    <citation type="journal article" date="2015" name="Int. J. Syst. Evol. Microbiol.">
        <title>Rhizobium oryzicola sp. nov., potential plant-growth-promoting endophytic bacteria isolated from rice roots.</title>
        <authorList>
            <person name="Zhang X.X."/>
            <person name="Gao J.S."/>
            <person name="Cao Y.H."/>
            <person name="Sheirdil R.A."/>
            <person name="Wang X.C."/>
            <person name="Zhang L."/>
        </authorList>
    </citation>
    <scope>NUCLEOTIDE SEQUENCE</scope>
    <source>
        <strain evidence="4">05753</strain>
    </source>
</reference>
<evidence type="ECO:0000256" key="2">
    <source>
        <dbReference type="ARBA" id="ARBA00023004"/>
    </source>
</evidence>
<keyword evidence="1" id="KW-0479">Metal-binding</keyword>
<evidence type="ECO:0000256" key="1">
    <source>
        <dbReference type="ARBA" id="ARBA00022723"/>
    </source>
</evidence>
<reference evidence="4" key="2">
    <citation type="submission" date="2023-07" db="EMBL/GenBank/DDBJ databases">
        <authorList>
            <person name="Sun H."/>
        </authorList>
    </citation>
    <scope>NUCLEOTIDE SEQUENCE</scope>
    <source>
        <strain evidence="4">05753</strain>
    </source>
</reference>
<dbReference type="EMBL" id="JAUKWQ010000009">
    <property type="protein sequence ID" value="MDO1584581.1"/>
    <property type="molecule type" value="Genomic_DNA"/>
</dbReference>
<feature type="domain" description="Gamma-butyrobetaine hydroxylase-like N-terminal" evidence="3">
    <location>
        <begin position="14"/>
        <end position="97"/>
    </location>
</feature>
<name>A0ABT8T1S3_9HYPH</name>